<gene>
    <name evidence="1" type="ORF">K469DRAFT_742993</name>
</gene>
<evidence type="ECO:0000313" key="2">
    <source>
        <dbReference type="Proteomes" id="UP000800200"/>
    </source>
</evidence>
<keyword evidence="2" id="KW-1185">Reference proteome</keyword>
<protein>
    <submittedName>
        <fullName evidence="1">Uncharacterized protein</fullName>
    </submittedName>
</protein>
<accession>A0A6A6DBA0</accession>
<reference evidence="1" key="1">
    <citation type="journal article" date="2020" name="Stud. Mycol.">
        <title>101 Dothideomycetes genomes: a test case for predicting lifestyles and emergence of pathogens.</title>
        <authorList>
            <person name="Haridas S."/>
            <person name="Albert R."/>
            <person name="Binder M."/>
            <person name="Bloem J."/>
            <person name="Labutti K."/>
            <person name="Salamov A."/>
            <person name="Andreopoulos B."/>
            <person name="Baker S."/>
            <person name="Barry K."/>
            <person name="Bills G."/>
            <person name="Bluhm B."/>
            <person name="Cannon C."/>
            <person name="Castanera R."/>
            <person name="Culley D."/>
            <person name="Daum C."/>
            <person name="Ezra D."/>
            <person name="Gonzalez J."/>
            <person name="Henrissat B."/>
            <person name="Kuo A."/>
            <person name="Liang C."/>
            <person name="Lipzen A."/>
            <person name="Lutzoni F."/>
            <person name="Magnuson J."/>
            <person name="Mondo S."/>
            <person name="Nolan M."/>
            <person name="Ohm R."/>
            <person name="Pangilinan J."/>
            <person name="Park H.-J."/>
            <person name="Ramirez L."/>
            <person name="Alfaro M."/>
            <person name="Sun H."/>
            <person name="Tritt A."/>
            <person name="Yoshinaga Y."/>
            <person name="Zwiers L.-H."/>
            <person name="Turgeon B."/>
            <person name="Goodwin S."/>
            <person name="Spatafora J."/>
            <person name="Crous P."/>
            <person name="Grigoriev I."/>
        </authorList>
    </citation>
    <scope>NUCLEOTIDE SEQUENCE</scope>
    <source>
        <strain evidence="1">CBS 207.26</strain>
    </source>
</reference>
<dbReference type="Proteomes" id="UP000800200">
    <property type="component" value="Unassembled WGS sequence"/>
</dbReference>
<feature type="non-terminal residue" evidence="1">
    <location>
        <position position="131"/>
    </location>
</feature>
<organism evidence="1 2">
    <name type="scientific">Zopfia rhizophila CBS 207.26</name>
    <dbReference type="NCBI Taxonomy" id="1314779"/>
    <lineage>
        <taxon>Eukaryota</taxon>
        <taxon>Fungi</taxon>
        <taxon>Dikarya</taxon>
        <taxon>Ascomycota</taxon>
        <taxon>Pezizomycotina</taxon>
        <taxon>Dothideomycetes</taxon>
        <taxon>Dothideomycetes incertae sedis</taxon>
        <taxon>Zopfiaceae</taxon>
        <taxon>Zopfia</taxon>
    </lineage>
</organism>
<dbReference type="OrthoDB" id="3702761at2759"/>
<name>A0A6A6DBA0_9PEZI</name>
<sequence>MSSPTPPTLDALPSELRKLIVSHLAPSGDDCTRYARGGKIHLKNANLAHSCLREWVPEFLFRDMVLPHVLVGMSSQLERLTYSQPDGAELLKHVKTVQVKVPPAIRWEADTTELFDYVHDITDQRLTKKFG</sequence>
<proteinExistence type="predicted"/>
<dbReference type="AlphaFoldDB" id="A0A6A6DBA0"/>
<dbReference type="EMBL" id="ML994710">
    <property type="protein sequence ID" value="KAF2176385.1"/>
    <property type="molecule type" value="Genomic_DNA"/>
</dbReference>
<evidence type="ECO:0000313" key="1">
    <source>
        <dbReference type="EMBL" id="KAF2176385.1"/>
    </source>
</evidence>